<dbReference type="EMBL" id="CP015878">
    <property type="protein sequence ID" value="ANI18485.1"/>
    <property type="molecule type" value="Genomic_DNA"/>
</dbReference>
<dbReference type="GO" id="GO:0016989">
    <property type="term" value="F:sigma factor antagonist activity"/>
    <property type="evidence" value="ECO:0007669"/>
    <property type="project" value="TreeGrafter"/>
</dbReference>
<dbReference type="InterPro" id="IPR006860">
    <property type="entry name" value="FecR"/>
</dbReference>
<dbReference type="AlphaFoldDB" id="A0A1A9KLR2"/>
<dbReference type="Pfam" id="PF16220">
    <property type="entry name" value="DUF4880"/>
    <property type="match status" value="1"/>
</dbReference>
<evidence type="ECO:0000313" key="4">
    <source>
        <dbReference type="Proteomes" id="UP000077748"/>
    </source>
</evidence>
<evidence type="ECO:0000313" key="3">
    <source>
        <dbReference type="EMBL" id="ANI18485.1"/>
    </source>
</evidence>
<dbReference type="InterPro" id="IPR012373">
    <property type="entry name" value="Ferrdict_sens_TM"/>
</dbReference>
<dbReference type="PANTHER" id="PTHR30273">
    <property type="entry name" value="PERIPLASMIC SIGNAL SENSOR AND SIGMA FACTOR ACTIVATOR FECR-RELATED"/>
    <property type="match status" value="1"/>
</dbReference>
<dbReference type="Gene3D" id="2.60.120.1440">
    <property type="match status" value="1"/>
</dbReference>
<gene>
    <name evidence="3" type="ORF">A9C11_15740</name>
</gene>
<reference evidence="3 4" key="1">
    <citation type="submission" date="2016-05" db="EMBL/GenBank/DDBJ databases">
        <title>Genome Sequence of Pseudomonas citronellolis Strain SJTE-3, an Estrogens and Persistent Organic Pollutants degradation strain.</title>
        <authorList>
            <person name="Liang R."/>
        </authorList>
    </citation>
    <scope>NUCLEOTIDE SEQUENCE [LARGE SCALE GENOMIC DNA]</scope>
    <source>
        <strain evidence="3 4">SJTE-3</strain>
    </source>
</reference>
<dbReference type="Proteomes" id="UP000077748">
    <property type="component" value="Chromosome"/>
</dbReference>
<evidence type="ECO:0000259" key="1">
    <source>
        <dbReference type="Pfam" id="PF04773"/>
    </source>
</evidence>
<dbReference type="Pfam" id="PF04773">
    <property type="entry name" value="FecR"/>
    <property type="match status" value="1"/>
</dbReference>
<sequence>MEQAATWHSLLLSEHATEHDRSAWQRWLEERGENAWAWRQVELTLGQFGRLPASLAPRALLQAERNGRLNRRTLLKGFVLVAGGTALGYGGLRYTRTAGWDADLRSPLGERFSATLPDGTRVQLNSDSAVDVAYDAHQRQLILRRGELLVTTAPDSLNRPFLVQVPQGTVQALGTRFAVRLQDDSAQVAVFEHRVRLTPAHGQPLLLEAGQQCSLSADAAGRPFPVSPGQDAWSSGLLVANRQRLDEFLTELARYRSGWLHCDPAIAGLRISGTFSLDDTDKALRAVASSLPVRVVQRTRYWVKVVPR</sequence>
<name>A0A1A9KLR2_9PSED</name>
<dbReference type="PANTHER" id="PTHR30273:SF2">
    <property type="entry name" value="PROTEIN FECR"/>
    <property type="match status" value="1"/>
</dbReference>
<feature type="domain" description="FecR protein" evidence="1">
    <location>
        <begin position="103"/>
        <end position="195"/>
    </location>
</feature>
<organism evidence="3 4">
    <name type="scientific">Pseudomonas citronellolis</name>
    <dbReference type="NCBI Taxonomy" id="53408"/>
    <lineage>
        <taxon>Bacteria</taxon>
        <taxon>Pseudomonadati</taxon>
        <taxon>Pseudomonadota</taxon>
        <taxon>Gammaproteobacteria</taxon>
        <taxon>Pseudomonadales</taxon>
        <taxon>Pseudomonadaceae</taxon>
        <taxon>Pseudomonas</taxon>
    </lineage>
</organism>
<evidence type="ECO:0000259" key="2">
    <source>
        <dbReference type="Pfam" id="PF16220"/>
    </source>
</evidence>
<dbReference type="PIRSF" id="PIRSF018266">
    <property type="entry name" value="FecR"/>
    <property type="match status" value="1"/>
</dbReference>
<protein>
    <submittedName>
        <fullName evidence="3">Iron dicitrate transport regulator FecR</fullName>
    </submittedName>
</protein>
<proteinExistence type="predicted"/>
<feature type="domain" description="FecR N-terminal" evidence="2">
    <location>
        <begin position="2"/>
        <end position="42"/>
    </location>
</feature>
<accession>A0A1A9KLR2</accession>
<dbReference type="InterPro" id="IPR032623">
    <property type="entry name" value="FecR_N"/>
</dbReference>